<gene>
    <name evidence="3" type="primary">recD</name>
    <name evidence="5" type="ORF">C8N29_10131</name>
</gene>
<keyword evidence="3" id="KW-0238">DNA-binding</keyword>
<evidence type="ECO:0000259" key="4">
    <source>
        <dbReference type="PROSITE" id="PS51192"/>
    </source>
</evidence>
<dbReference type="NCBIfam" id="TIGR01447">
    <property type="entry name" value="recD"/>
    <property type="match status" value="1"/>
</dbReference>
<dbReference type="GO" id="GO:0000724">
    <property type="term" value="P:double-strand break repair via homologous recombination"/>
    <property type="evidence" value="ECO:0007669"/>
    <property type="project" value="UniProtKB-UniRule"/>
</dbReference>
<dbReference type="InterPro" id="IPR027417">
    <property type="entry name" value="P-loop_NTPase"/>
</dbReference>
<dbReference type="RefSeq" id="WP_170106831.1">
    <property type="nucleotide sequence ID" value="NZ_QAON01000001.1"/>
</dbReference>
<keyword evidence="3" id="KW-0234">DNA repair</keyword>
<dbReference type="EC" id="5.6.2.3" evidence="3"/>
<evidence type="ECO:0000313" key="5">
    <source>
        <dbReference type="EMBL" id="PTQ90962.1"/>
    </source>
</evidence>
<dbReference type="Proteomes" id="UP000244223">
    <property type="component" value="Unassembled WGS sequence"/>
</dbReference>
<name>A0A2T5J315_9GAMM</name>
<dbReference type="GO" id="GO:0009338">
    <property type="term" value="C:exodeoxyribonuclease V complex"/>
    <property type="evidence" value="ECO:0007669"/>
    <property type="project" value="InterPro"/>
</dbReference>
<keyword evidence="3" id="KW-0269">Exonuclease</keyword>
<dbReference type="EMBL" id="QAON01000001">
    <property type="protein sequence ID" value="PTQ90962.1"/>
    <property type="molecule type" value="Genomic_DNA"/>
</dbReference>
<protein>
    <recommendedName>
        <fullName evidence="3">RecBCD enzyme subunit RecD</fullName>
        <ecNumber evidence="3">5.6.2.3</ecNumber>
    </recommendedName>
    <alternativeName>
        <fullName evidence="3">DNA 5'-3' helicase subunit RecD</fullName>
    </alternativeName>
    <alternativeName>
        <fullName evidence="3">Exonuclease V subunit RecD</fullName>
        <shortName evidence="3">ExoV subunit RecD</shortName>
    </alternativeName>
    <alternativeName>
        <fullName evidence="3">Helicase/nuclease RecBCD subunit RecD</fullName>
    </alternativeName>
</protein>
<dbReference type="InterPro" id="IPR014001">
    <property type="entry name" value="Helicase_ATP-bd"/>
</dbReference>
<reference evidence="5 6" key="1">
    <citation type="submission" date="2018-04" db="EMBL/GenBank/DDBJ databases">
        <title>Genomic Encyclopedia of Archaeal and Bacterial Type Strains, Phase II (KMG-II): from individual species to whole genera.</title>
        <authorList>
            <person name="Goeker M."/>
        </authorList>
    </citation>
    <scope>NUCLEOTIDE SEQUENCE [LARGE SCALE GENOMIC DNA]</scope>
    <source>
        <strain evidence="5 6">DSM 5822</strain>
    </source>
</reference>
<dbReference type="GO" id="GO:0017116">
    <property type="term" value="F:single-stranded DNA helicase activity"/>
    <property type="evidence" value="ECO:0007669"/>
    <property type="project" value="TreeGrafter"/>
</dbReference>
<keyword evidence="3" id="KW-0540">Nuclease</keyword>
<dbReference type="GO" id="GO:0008854">
    <property type="term" value="F:exodeoxyribonuclease V activity"/>
    <property type="evidence" value="ECO:0007669"/>
    <property type="project" value="InterPro"/>
</dbReference>
<dbReference type="GO" id="GO:0043139">
    <property type="term" value="F:5'-3' DNA helicase activity"/>
    <property type="evidence" value="ECO:0007669"/>
    <property type="project" value="UniProtKB-UniRule"/>
</dbReference>
<comment type="similarity">
    <text evidence="3">Belongs to the RecD family.</text>
</comment>
<keyword evidence="6" id="KW-1185">Reference proteome</keyword>
<keyword evidence="3" id="KW-0227">DNA damage</keyword>
<dbReference type="Pfam" id="PF13245">
    <property type="entry name" value="AAA_19"/>
    <property type="match status" value="1"/>
</dbReference>
<comment type="miscellaneous">
    <text evidence="3">In the RecBCD complex, RecB has a slow 3'-5' helicase, an exonuclease activity and loads RecA onto ssDNA, RecD has a fast 5'-3' helicase activity, while RecC stimulates the ATPase and processivity of the RecB helicase and contributes to recognition of the Chi site.</text>
</comment>
<dbReference type="AlphaFoldDB" id="A0A2T5J315"/>
<evidence type="ECO:0000313" key="6">
    <source>
        <dbReference type="Proteomes" id="UP000244223"/>
    </source>
</evidence>
<accession>A0A2T5J315</accession>
<evidence type="ECO:0000256" key="3">
    <source>
        <dbReference type="HAMAP-Rule" id="MF_01487"/>
    </source>
</evidence>
<feature type="domain" description="Helicase ATP-binding" evidence="4">
    <location>
        <begin position="143"/>
        <end position="278"/>
    </location>
</feature>
<dbReference type="CDD" id="cd18809">
    <property type="entry name" value="SF1_C_RecD"/>
    <property type="match status" value="1"/>
</dbReference>
<keyword evidence="3" id="KW-0378">Hydrolase</keyword>
<evidence type="ECO:0000256" key="1">
    <source>
        <dbReference type="ARBA" id="ARBA00022741"/>
    </source>
</evidence>
<keyword evidence="3 5" id="KW-0347">Helicase</keyword>
<keyword evidence="2 3" id="KW-0067">ATP-binding</keyword>
<comment type="caution">
    <text evidence="5">The sequence shown here is derived from an EMBL/GenBank/DDBJ whole genome shotgun (WGS) entry which is preliminary data.</text>
</comment>
<comment type="function">
    <text evidence="3">A helicase/nuclease that prepares dsDNA breaks (DSB) for recombinational DNA repair. Binds to DSBs and unwinds DNA via a highly rapid and processive ATP-dependent bidirectional helicase activity. Unwinds dsDNA until it encounters a Chi (crossover hotspot instigator) sequence from the 3' direction. Cuts ssDNA a few nucleotides 3' to the Chi site. The properties and activities of the enzyme are changed at Chi. The Chi-altered holoenzyme produces a long 3'-ssDNA overhang and facilitates RecA-binding to the ssDNA for homologous DNA recombination and repair. Holoenzyme degrades any linearized DNA that is unable to undergo homologous recombination. In the holoenzyme this subunit has ssDNA-dependent ATPase and 5'-3' helicase activity. When added to pre-assembled RecBC greatly stimulates nuclease activity and augments holoenzyme processivity. Negatively regulates the RecA-loading ability of RecBCD.</text>
</comment>
<comment type="catalytic activity">
    <reaction evidence="3">
        <text>ATP + H2O = ADP + phosphate + H(+)</text>
        <dbReference type="Rhea" id="RHEA:13065"/>
        <dbReference type="ChEBI" id="CHEBI:15377"/>
        <dbReference type="ChEBI" id="CHEBI:15378"/>
        <dbReference type="ChEBI" id="CHEBI:30616"/>
        <dbReference type="ChEBI" id="CHEBI:43474"/>
        <dbReference type="ChEBI" id="CHEBI:456216"/>
        <dbReference type="EC" id="5.6.2.3"/>
    </reaction>
</comment>
<comment type="subunit">
    <text evidence="3">Heterotrimer of RecB, RecC and RecD. All subunits contribute to DNA-binding.</text>
</comment>
<dbReference type="SUPFAM" id="SSF52540">
    <property type="entry name" value="P-loop containing nucleoside triphosphate hydrolases"/>
    <property type="match status" value="1"/>
</dbReference>
<keyword evidence="3" id="KW-0413">Isomerase</keyword>
<organism evidence="5 6">
    <name type="scientific">Agitococcus lubricus</name>
    <dbReference type="NCBI Taxonomy" id="1077255"/>
    <lineage>
        <taxon>Bacteria</taxon>
        <taxon>Pseudomonadati</taxon>
        <taxon>Pseudomonadota</taxon>
        <taxon>Gammaproteobacteria</taxon>
        <taxon>Moraxellales</taxon>
        <taxon>Moraxellaceae</taxon>
        <taxon>Agitococcus</taxon>
    </lineage>
</organism>
<dbReference type="InterPro" id="IPR050534">
    <property type="entry name" value="Coronavir_polyprotein_1ab"/>
</dbReference>
<sequence length="558" mass="61823">MNFLQLPIAANEFVSAWAEGVASLMVRLHEGQQGNTKHSLRIAGYVRDLCSALDQGHTCLQDDHLTRLINYQSPIIALAEDALTQVKPLVLENNRLYLYRYWWDEYGLSQAIHRLNRPLTHTLLDEQLAQFTVGTHPKQRQAIEVALAQGFTVITGGPGTGKTFTLVRILLALVQSYGHGLRVALAAPTGKAAARMQEALRHSLSQLSVSSDVLSVLPDQAFTLHRLLGMGYSTQAKYHQHYPLPYDIVIVDEASMIDLHMAHQLFNAIPANARLILLGDANQLAAVEAGAVLAELSQAHTLRQNSVQLTESQRFGSHSGIGQLAAAICQGLNEHSLALLKQGLPDVVYHKTEQIDHVVTQLFQDYLAFVDALQQKQSPQHILTAFDQYRVLCAMREGSYGVYSLNQRLALLLQKALGQTEDPQQIWFHGRPVMVTQNDYGLNVFNGDIGITLAEEDGFYVYFPARDAQLLRIPAARLAHSETALALTIHKSQGSEFKTVAVVLPKEDSPILCRELLYTGITRAKTRVKCWATDALISHAITRKTQRASGLKAKLDNE</sequence>
<dbReference type="GO" id="GO:0005524">
    <property type="term" value="F:ATP binding"/>
    <property type="evidence" value="ECO:0007669"/>
    <property type="project" value="UniProtKB-UniRule"/>
</dbReference>
<dbReference type="HAMAP" id="MF_01487">
    <property type="entry name" value="RecD"/>
    <property type="match status" value="1"/>
</dbReference>
<dbReference type="PANTHER" id="PTHR43788:SF6">
    <property type="entry name" value="DNA HELICASE B"/>
    <property type="match status" value="1"/>
</dbReference>
<dbReference type="PANTHER" id="PTHR43788">
    <property type="entry name" value="DNA2/NAM7 HELICASE FAMILY MEMBER"/>
    <property type="match status" value="1"/>
</dbReference>
<proteinExistence type="inferred from homology"/>
<dbReference type="PROSITE" id="PS51192">
    <property type="entry name" value="HELICASE_ATP_BIND_1"/>
    <property type="match status" value="1"/>
</dbReference>
<dbReference type="InterPro" id="IPR027785">
    <property type="entry name" value="UvrD-like_helicase_C"/>
</dbReference>
<dbReference type="InterPro" id="IPR006344">
    <property type="entry name" value="RecD"/>
</dbReference>
<feature type="binding site" evidence="3">
    <location>
        <begin position="156"/>
        <end position="163"/>
    </location>
    <ligand>
        <name>ATP</name>
        <dbReference type="ChEBI" id="CHEBI:30616"/>
    </ligand>
</feature>
<keyword evidence="1 3" id="KW-0547">Nucleotide-binding</keyword>
<dbReference type="GO" id="GO:0003677">
    <property type="term" value="F:DNA binding"/>
    <property type="evidence" value="ECO:0007669"/>
    <property type="project" value="UniProtKB-UniRule"/>
</dbReference>
<dbReference type="Pfam" id="PF13538">
    <property type="entry name" value="UvrD_C_2"/>
    <property type="match status" value="1"/>
</dbReference>
<dbReference type="CDD" id="cd17933">
    <property type="entry name" value="DEXSc_RecD-like"/>
    <property type="match status" value="1"/>
</dbReference>
<dbReference type="Gene3D" id="3.40.50.300">
    <property type="entry name" value="P-loop containing nucleotide triphosphate hydrolases"/>
    <property type="match status" value="3"/>
</dbReference>
<evidence type="ECO:0000256" key="2">
    <source>
        <dbReference type="ARBA" id="ARBA00022840"/>
    </source>
</evidence>